<dbReference type="OrthoDB" id="9803231at2"/>
<evidence type="ECO:0000313" key="2">
    <source>
        <dbReference type="Proteomes" id="UP000003856"/>
    </source>
</evidence>
<sequence length="210" mass="22145">MGPSASTVFHAAAHGEQGGGTNGGTSQKIKNEIQLLCGFTAFIQLTPARSLISGERPFSLVNQRLTVHGRLQPSMRSQAKVGVQVGVQTQKSGEIGVLYPHFPLQKGFAIGEPVPPPATFIHQRSAISVPYSSSKLKKLGTVSTQPAAAQFLPKGVDVAEISQIKLNAIARQLDERSKKTLGFQTPAGCSINVLHQPLESAAQSGSAPFP</sequence>
<accession>C5T7T2</accession>
<evidence type="ECO:0000313" key="1">
    <source>
        <dbReference type="EMBL" id="EER59472.1"/>
    </source>
</evidence>
<reference evidence="1 2" key="1">
    <citation type="submission" date="2009-05" db="EMBL/GenBank/DDBJ databases">
        <title>The draft genome of Acidovorax delafieldii 2AN.</title>
        <authorList>
            <consortium name="US DOE Joint Genome Institute (JGI-PGF)"/>
            <person name="Lucas S."/>
            <person name="Copeland A."/>
            <person name="Lapidus A."/>
            <person name="Glavina del Rio T."/>
            <person name="Tice H."/>
            <person name="Bruce D."/>
            <person name="Goodwin L."/>
            <person name="Pitluck S."/>
            <person name="Larimer F."/>
            <person name="Land M.L."/>
            <person name="Hauser L."/>
            <person name="Shelobolina E.S."/>
            <person name="Picardal F."/>
            <person name="Roden E."/>
            <person name="Emerson D."/>
        </authorList>
    </citation>
    <scope>NUCLEOTIDE SEQUENCE [LARGE SCALE GENOMIC DNA]</scope>
    <source>
        <strain evidence="1 2">2AN</strain>
    </source>
</reference>
<dbReference type="EMBL" id="ACQT01000123">
    <property type="protein sequence ID" value="EER59472.1"/>
    <property type="molecule type" value="Genomic_DNA"/>
</dbReference>
<dbReference type="AlphaFoldDB" id="C5T7T2"/>
<dbReference type="Proteomes" id="UP000003856">
    <property type="component" value="Unassembled WGS sequence"/>
</dbReference>
<gene>
    <name evidence="1" type="ORF">AcdelDRAFT_2962</name>
</gene>
<dbReference type="PATRIC" id="fig|573060.9.peg.2094"/>
<name>C5T7T2_ACIDE</name>
<organism evidence="1 2">
    <name type="scientific">Acidovorax delafieldii 2AN</name>
    <dbReference type="NCBI Taxonomy" id="573060"/>
    <lineage>
        <taxon>Bacteria</taxon>
        <taxon>Pseudomonadati</taxon>
        <taxon>Pseudomonadota</taxon>
        <taxon>Betaproteobacteria</taxon>
        <taxon>Burkholderiales</taxon>
        <taxon>Comamonadaceae</taxon>
        <taxon>Acidovorax</taxon>
    </lineage>
</organism>
<keyword evidence="2" id="KW-1185">Reference proteome</keyword>
<comment type="caution">
    <text evidence="1">The sequence shown here is derived from an EMBL/GenBank/DDBJ whole genome shotgun (WGS) entry which is preliminary data.</text>
</comment>
<protein>
    <submittedName>
        <fullName evidence="1">Uncharacterized protein</fullName>
    </submittedName>
</protein>
<proteinExistence type="predicted"/>